<feature type="compositionally biased region" description="Polar residues" evidence="7">
    <location>
        <begin position="952"/>
        <end position="968"/>
    </location>
</feature>
<keyword evidence="6" id="KW-0653">Protein transport</keyword>
<feature type="domain" description="Sec16 central conserved" evidence="9">
    <location>
        <begin position="93"/>
        <end position="192"/>
    </location>
</feature>
<feature type="compositionally biased region" description="Polar residues" evidence="7">
    <location>
        <begin position="693"/>
        <end position="714"/>
    </location>
</feature>
<comment type="similarity">
    <text evidence="2 6">Belongs to the SEC16 family.</text>
</comment>
<dbReference type="InterPro" id="IPR024340">
    <property type="entry name" value="Sec16_CCD"/>
</dbReference>
<comment type="subcellular location">
    <subcellularLocation>
        <location evidence="1">Endoplasmic reticulum</location>
    </subcellularLocation>
    <subcellularLocation>
        <location evidence="6">Golgi apparatus membrane</location>
    </subcellularLocation>
</comment>
<evidence type="ECO:0000313" key="10">
    <source>
        <dbReference type="EMBL" id="EKC20526.1"/>
    </source>
</evidence>
<protein>
    <recommendedName>
        <fullName evidence="6">Protein transport protein sec16</fullName>
    </recommendedName>
</protein>
<feature type="compositionally biased region" description="Polar residues" evidence="7">
    <location>
        <begin position="980"/>
        <end position="995"/>
    </location>
</feature>
<name>K1QG54_MAGGI</name>
<feature type="region of interest" description="Disordered" evidence="7">
    <location>
        <begin position="1244"/>
        <end position="1269"/>
    </location>
</feature>
<keyword evidence="3 6" id="KW-0813">Transport</keyword>
<dbReference type="InParanoid" id="K1QG54"/>
<organism evidence="10">
    <name type="scientific">Magallana gigas</name>
    <name type="common">Pacific oyster</name>
    <name type="synonym">Crassostrea gigas</name>
    <dbReference type="NCBI Taxonomy" id="29159"/>
    <lineage>
        <taxon>Eukaryota</taxon>
        <taxon>Metazoa</taxon>
        <taxon>Spiralia</taxon>
        <taxon>Lophotrochozoa</taxon>
        <taxon>Mollusca</taxon>
        <taxon>Bivalvia</taxon>
        <taxon>Autobranchia</taxon>
        <taxon>Pteriomorphia</taxon>
        <taxon>Ostreida</taxon>
        <taxon>Ostreoidea</taxon>
        <taxon>Ostreidae</taxon>
        <taxon>Magallana</taxon>
    </lineage>
</organism>
<feature type="domain" description="Sec16 Sec23-binding" evidence="8">
    <location>
        <begin position="263"/>
        <end position="498"/>
    </location>
</feature>
<feature type="compositionally biased region" description="Acidic residues" evidence="7">
    <location>
        <begin position="741"/>
        <end position="760"/>
    </location>
</feature>
<evidence type="ECO:0000256" key="5">
    <source>
        <dbReference type="ARBA" id="ARBA00022892"/>
    </source>
</evidence>
<feature type="region of interest" description="Disordered" evidence="7">
    <location>
        <begin position="693"/>
        <end position="1040"/>
    </location>
</feature>
<keyword evidence="6" id="KW-0472">Membrane</keyword>
<feature type="compositionally biased region" description="Polar residues" evidence="7">
    <location>
        <begin position="900"/>
        <end position="910"/>
    </location>
</feature>
<proteinExistence type="inferred from homology"/>
<dbReference type="Pfam" id="PF12931">
    <property type="entry name" value="TPR_Sec16"/>
    <property type="match status" value="1"/>
</dbReference>
<evidence type="ECO:0000256" key="2">
    <source>
        <dbReference type="ARBA" id="ARBA00005927"/>
    </source>
</evidence>
<feature type="compositionally biased region" description="Basic and acidic residues" evidence="7">
    <location>
        <begin position="821"/>
        <end position="838"/>
    </location>
</feature>
<evidence type="ECO:0000256" key="7">
    <source>
        <dbReference type="SAM" id="MobiDB-lite"/>
    </source>
</evidence>
<evidence type="ECO:0000256" key="1">
    <source>
        <dbReference type="ARBA" id="ARBA00004240"/>
    </source>
</evidence>
<dbReference type="GO" id="GO:0005789">
    <property type="term" value="C:endoplasmic reticulum membrane"/>
    <property type="evidence" value="ECO:0007669"/>
    <property type="project" value="UniProtKB-SubCell"/>
</dbReference>
<evidence type="ECO:0000259" key="8">
    <source>
        <dbReference type="Pfam" id="PF12931"/>
    </source>
</evidence>
<keyword evidence="4 6" id="KW-0256">Endoplasmic reticulum</keyword>
<feature type="compositionally biased region" description="Polar residues" evidence="7">
    <location>
        <begin position="1258"/>
        <end position="1267"/>
    </location>
</feature>
<dbReference type="PANTHER" id="PTHR13402">
    <property type="entry name" value="RGPR-RELATED"/>
    <property type="match status" value="1"/>
</dbReference>
<dbReference type="GO" id="GO:0016192">
    <property type="term" value="P:vesicle-mediated transport"/>
    <property type="evidence" value="ECO:0007669"/>
    <property type="project" value="UniProtKB-KW"/>
</dbReference>
<dbReference type="GO" id="GO:0070973">
    <property type="term" value="P:protein localization to endoplasmic reticulum exit site"/>
    <property type="evidence" value="ECO:0007669"/>
    <property type="project" value="TreeGrafter"/>
</dbReference>
<dbReference type="GO" id="GO:0000139">
    <property type="term" value="C:Golgi membrane"/>
    <property type="evidence" value="ECO:0007669"/>
    <property type="project" value="UniProtKB-SubCell"/>
</dbReference>
<dbReference type="EMBL" id="JH817190">
    <property type="protein sequence ID" value="EKC20526.1"/>
    <property type="molecule type" value="Genomic_DNA"/>
</dbReference>
<sequence>MVVIGDFARISSEREVKMTKSSEFIMVDYDGYRHYQGSRSSSRQGYDDYTRAQWDAYYANYNRGGYGYGYDQDYVQETAPSRMTPVKHSIPHTCIRFGPGGQLVKVVPNQPAEGQPATVEIHDLNEMLQDNPETEELKDFPGPLVRGDTHKNDVLTYCQARAKTCAENIQLTDRDSAELIWRFLELLIKQNGTFMGTDIADLLLDGHEPTTVDYSMMGLKINPSSDTLDEEFDETVDMSVVTSDRSVIARGRKTQEETTDRFRHLLLYGRKKDALEWAMKNSLWGHALFLASKMDSRAHANVMTRFANSAMKMNDPLQTLFQLMSCRQPAAVTCVVDEKWGDWRPHLAMILSNPTGREMDKKSIMTLGDTLASKGFLHASHFCYMMAHVNFGSYQKKTAKMVLVGSNHSLPLSEFATNEAIQCTEIYEYAKSLGNQSYFTVNFQSFKFLYACRLAENGFAQEALQYCEAISRVMLNSPTLFQPILVKLVYELGNRLKYFDPQKLHTAEDEDPDWLQHLSRINAGFQDGSIQPLSGSVTPYGGGYGTRAASTESGEVAGYTAGGESTPLMPPPQVPYGQEPYQHQTQDPSATQAEHAHHQAPTVYNQYGAPQEHQLHPTTVAGQENQQDSNYQNQTEYTQNTEAYNQGADPNAYQNAGVDPNSQWSYQQQFHQNGYQQYDSNQALGHQQTTAVTDNNQGYYDPNSQGQNTDTQPGMDTPHTGHHQAGLQHHRHSLVSHHTEEDDEDDDDDDDDDDEEEEDSLAGSHNAPAGSSFDYFSSVGNQSHQIVTPNMRPRTVSETSNGSGGPHTNAASSGKKPGTIPEKRSDMSLSQDKNKIKEGWSWWPFKGKKEKKPGDVSEMKLPDDKKPAIVWDENKKQWINTDGGEQRSEPPPPPPKDFSMGSTMQQQSAPEQMPPSGGPPMGNKFSLRKGKGSMPKYVDVLNRSSASSTSSHVPTSLFNVMPSSQSSPAIFRPGGDVDSGSKQQETSGQSGNSSDNRTEQPPPGEGPTDNKPASSGMPVMFNPAQFQSGQSEGFQSGPASTSGSVAMFMGRLMNVRKQEDNHRKFLCVMNDVARNQHDFYNAYIKKELHYNITRQERSSVAVKKAITQKRILQKCLELRRQDTDADKDSCLYGHYGGKSLRSLNKDMDSIIAERHPKVQKQKHLDTVMKESKEKGMILGDDKMSEKVRQYFTDKWGVQYPQKPNPEKKEPLFAAKKREEQRQNETDISLSSLFKPSFFPRKTHARKSDDYDFGEGDISNRSDPTGHTTAEKLQYAIPGEDRHWNCKRCYHVDKVWRTRSRRAVSEHEPEPQANRLTLPSIPRVTSLVHTHR</sequence>
<dbReference type="GO" id="GO:0007030">
    <property type="term" value="P:Golgi organization"/>
    <property type="evidence" value="ECO:0007669"/>
    <property type="project" value="TreeGrafter"/>
</dbReference>
<dbReference type="GO" id="GO:0012507">
    <property type="term" value="C:ER to Golgi transport vesicle membrane"/>
    <property type="evidence" value="ECO:0007669"/>
    <property type="project" value="TreeGrafter"/>
</dbReference>
<feature type="region of interest" description="Disordered" evidence="7">
    <location>
        <begin position="561"/>
        <end position="598"/>
    </location>
</feature>
<dbReference type="Gene3D" id="1.25.40.1030">
    <property type="match status" value="1"/>
</dbReference>
<evidence type="ECO:0000256" key="6">
    <source>
        <dbReference type="RuleBase" id="RU364101"/>
    </source>
</evidence>
<dbReference type="Pfam" id="PF12932">
    <property type="entry name" value="Sec16"/>
    <property type="match status" value="1"/>
</dbReference>
<feature type="compositionally biased region" description="Polar residues" evidence="7">
    <location>
        <begin position="774"/>
        <end position="788"/>
    </location>
</feature>
<dbReference type="InterPro" id="IPR024298">
    <property type="entry name" value="Sec16_Sec23-bd"/>
</dbReference>
<evidence type="ECO:0000256" key="3">
    <source>
        <dbReference type="ARBA" id="ARBA00022448"/>
    </source>
</evidence>
<keyword evidence="5 6" id="KW-0931">ER-Golgi transport</keyword>
<dbReference type="GO" id="GO:0007031">
    <property type="term" value="P:peroxisome organization"/>
    <property type="evidence" value="ECO:0007669"/>
    <property type="project" value="UniProtKB-KW"/>
</dbReference>
<feature type="compositionally biased region" description="Polar residues" evidence="7">
    <location>
        <begin position="581"/>
        <end position="592"/>
    </location>
</feature>
<evidence type="ECO:0000256" key="4">
    <source>
        <dbReference type="ARBA" id="ARBA00022824"/>
    </source>
</evidence>
<dbReference type="GO" id="GO:0070971">
    <property type="term" value="C:endoplasmic reticulum exit site"/>
    <property type="evidence" value="ECO:0007669"/>
    <property type="project" value="TreeGrafter"/>
</dbReference>
<feature type="compositionally biased region" description="Basic and acidic residues" evidence="7">
    <location>
        <begin position="852"/>
        <end position="876"/>
    </location>
</feature>
<dbReference type="GO" id="GO:0015031">
    <property type="term" value="P:protein transport"/>
    <property type="evidence" value="ECO:0007669"/>
    <property type="project" value="UniProtKB-KW"/>
</dbReference>
<feature type="compositionally biased region" description="Low complexity" evidence="7">
    <location>
        <begin position="1025"/>
        <end position="1037"/>
    </location>
</feature>
<dbReference type="PANTHER" id="PTHR13402:SF6">
    <property type="entry name" value="SECRETORY 16, ISOFORM I"/>
    <property type="match status" value="1"/>
</dbReference>
<gene>
    <name evidence="10" type="ORF">CGI_10005890</name>
</gene>
<evidence type="ECO:0000259" key="9">
    <source>
        <dbReference type="Pfam" id="PF12932"/>
    </source>
</evidence>
<reference evidence="10" key="1">
    <citation type="journal article" date="2012" name="Nature">
        <title>The oyster genome reveals stress adaptation and complexity of shell formation.</title>
        <authorList>
            <person name="Zhang G."/>
            <person name="Fang X."/>
            <person name="Guo X."/>
            <person name="Li L."/>
            <person name="Luo R."/>
            <person name="Xu F."/>
            <person name="Yang P."/>
            <person name="Zhang L."/>
            <person name="Wang X."/>
            <person name="Qi H."/>
            <person name="Xiong Z."/>
            <person name="Que H."/>
            <person name="Xie Y."/>
            <person name="Holland P.W."/>
            <person name="Paps J."/>
            <person name="Zhu Y."/>
            <person name="Wu F."/>
            <person name="Chen Y."/>
            <person name="Wang J."/>
            <person name="Peng C."/>
            <person name="Meng J."/>
            <person name="Yang L."/>
            <person name="Liu J."/>
            <person name="Wen B."/>
            <person name="Zhang N."/>
            <person name="Huang Z."/>
            <person name="Zhu Q."/>
            <person name="Feng Y."/>
            <person name="Mount A."/>
            <person name="Hedgecock D."/>
            <person name="Xu Z."/>
            <person name="Liu Y."/>
            <person name="Domazet-Loso T."/>
            <person name="Du Y."/>
            <person name="Sun X."/>
            <person name="Zhang S."/>
            <person name="Liu B."/>
            <person name="Cheng P."/>
            <person name="Jiang X."/>
            <person name="Li J."/>
            <person name="Fan D."/>
            <person name="Wang W."/>
            <person name="Fu W."/>
            <person name="Wang T."/>
            <person name="Wang B."/>
            <person name="Zhang J."/>
            <person name="Peng Z."/>
            <person name="Li Y."/>
            <person name="Li N."/>
            <person name="Wang J."/>
            <person name="Chen M."/>
            <person name="He Y."/>
            <person name="Tan F."/>
            <person name="Song X."/>
            <person name="Zheng Q."/>
            <person name="Huang R."/>
            <person name="Yang H."/>
            <person name="Du X."/>
            <person name="Chen L."/>
            <person name="Yang M."/>
            <person name="Gaffney P.M."/>
            <person name="Wang S."/>
            <person name="Luo L."/>
            <person name="She Z."/>
            <person name="Ming Y."/>
            <person name="Huang W."/>
            <person name="Zhang S."/>
            <person name="Huang B."/>
            <person name="Zhang Y."/>
            <person name="Qu T."/>
            <person name="Ni P."/>
            <person name="Miao G."/>
            <person name="Wang J."/>
            <person name="Wang Q."/>
            <person name="Steinberg C.E."/>
            <person name="Wang H."/>
            <person name="Li N."/>
            <person name="Qian L."/>
            <person name="Zhang G."/>
            <person name="Li Y."/>
            <person name="Yang H."/>
            <person name="Liu X."/>
            <person name="Wang J."/>
            <person name="Yin Y."/>
            <person name="Wang J."/>
        </authorList>
    </citation>
    <scope>NUCLEOTIDE SEQUENCE [LARGE SCALE GENOMIC DNA]</scope>
    <source>
        <strain evidence="10">05x7-T-G4-1.051#20</strain>
    </source>
</reference>
<dbReference type="CDD" id="cd09233">
    <property type="entry name" value="ACE1-Sec16-like"/>
    <property type="match status" value="1"/>
</dbReference>
<accession>K1QG54</accession>
<dbReference type="HOGENOM" id="CLU_259061_0_0_1"/>
<keyword evidence="6" id="KW-0333">Golgi apparatus</keyword>